<keyword evidence="7" id="KW-0732">Signal</keyword>
<dbReference type="Pfam" id="PF03372">
    <property type="entry name" value="Exo_endo_phos"/>
    <property type="match status" value="1"/>
</dbReference>
<name>A0A814G5U5_9BILA</name>
<dbReference type="InterPro" id="IPR016202">
    <property type="entry name" value="DNase_I"/>
</dbReference>
<feature type="chain" id="PRO_5033019177" description="Deoxyribonuclease" evidence="7">
    <location>
        <begin position="20"/>
        <end position="292"/>
    </location>
</feature>
<dbReference type="GO" id="GO:0004530">
    <property type="term" value="F:deoxyribonuclease I activity"/>
    <property type="evidence" value="ECO:0007669"/>
    <property type="project" value="TreeGrafter"/>
</dbReference>
<evidence type="ECO:0000256" key="4">
    <source>
        <dbReference type="PIRNR" id="PIRNR000988"/>
    </source>
</evidence>
<dbReference type="EMBL" id="CAJNOC010003698">
    <property type="protein sequence ID" value="CAF0994047.1"/>
    <property type="molecule type" value="Genomic_DNA"/>
</dbReference>
<comment type="caution">
    <text evidence="9">The sequence shown here is derived from an EMBL/GenBank/DDBJ whole genome shotgun (WGS) entry which is preliminary data.</text>
</comment>
<dbReference type="Proteomes" id="UP000663879">
    <property type="component" value="Unassembled WGS sequence"/>
</dbReference>
<evidence type="ECO:0000256" key="7">
    <source>
        <dbReference type="SAM" id="SignalP"/>
    </source>
</evidence>
<keyword evidence="6" id="KW-1015">Disulfide bond</keyword>
<dbReference type="GO" id="GO:0003677">
    <property type="term" value="F:DNA binding"/>
    <property type="evidence" value="ECO:0007669"/>
    <property type="project" value="TreeGrafter"/>
</dbReference>
<evidence type="ECO:0000313" key="9">
    <source>
        <dbReference type="EMBL" id="CAF0994047.1"/>
    </source>
</evidence>
<keyword evidence="3 4" id="KW-0378">Hydrolase</keyword>
<dbReference type="InterPro" id="IPR036691">
    <property type="entry name" value="Endo/exonu/phosph_ase_sf"/>
</dbReference>
<organism evidence="9 10">
    <name type="scientific">Brachionus calyciflorus</name>
    <dbReference type="NCBI Taxonomy" id="104777"/>
    <lineage>
        <taxon>Eukaryota</taxon>
        <taxon>Metazoa</taxon>
        <taxon>Spiralia</taxon>
        <taxon>Gnathifera</taxon>
        <taxon>Rotifera</taxon>
        <taxon>Eurotatoria</taxon>
        <taxon>Monogononta</taxon>
        <taxon>Pseudotrocha</taxon>
        <taxon>Ploima</taxon>
        <taxon>Brachionidae</taxon>
        <taxon>Brachionus</taxon>
    </lineage>
</organism>
<dbReference type="PANTHER" id="PTHR11371">
    <property type="entry name" value="DEOXYRIBONUCLEASE"/>
    <property type="match status" value="1"/>
</dbReference>
<dbReference type="OrthoDB" id="10061407at2759"/>
<feature type="signal peptide" evidence="7">
    <location>
        <begin position="1"/>
        <end position="19"/>
    </location>
</feature>
<evidence type="ECO:0000256" key="2">
    <source>
        <dbReference type="ARBA" id="ARBA00022722"/>
    </source>
</evidence>
<keyword evidence="2 4" id="KW-0540">Nuclease</keyword>
<evidence type="ECO:0000313" key="10">
    <source>
        <dbReference type="Proteomes" id="UP000663879"/>
    </source>
</evidence>
<dbReference type="Gene3D" id="3.60.10.10">
    <property type="entry name" value="Endonuclease/exonuclease/phosphatase"/>
    <property type="match status" value="1"/>
</dbReference>
<accession>A0A814G5U5</accession>
<sequence>MFKLSFVIIGLYLISSSLGFLLQEPKLKIGSFNIQAFGQDKIGTPENVETIIKIMSRYDILAIQEVRDSTNEHVILNFVLNKLNEMLAGTGIKYNFIITGPLGASSYKENYAYIYRETTDVSSRKIEVVKHFVYDDVENVYGRPPFIAEFRILDSQLSIKEFTLMNLHIRPSYVFSETSAFRTVVDRYQNGVEKNIAIMGDLNFDCSFISGIKRNQVRSIISDFTWYINDDAATTKSTSGCAYDRILINSQKFNNAVVKGSNITYYYYLDLGLTTTQAAEISDHFPVEIDIN</sequence>
<dbReference type="PIRSF" id="PIRSF000988">
    <property type="entry name" value="DNase_I_euk"/>
    <property type="match status" value="1"/>
</dbReference>
<dbReference type="PANTHER" id="PTHR11371:SF31">
    <property type="entry name" value="EXTRACELLULAR NUCLEASE"/>
    <property type="match status" value="1"/>
</dbReference>
<dbReference type="SMART" id="SM00476">
    <property type="entry name" value="DNaseIc"/>
    <property type="match status" value="1"/>
</dbReference>
<keyword evidence="10" id="KW-1185">Reference proteome</keyword>
<evidence type="ECO:0000256" key="3">
    <source>
        <dbReference type="ARBA" id="ARBA00022801"/>
    </source>
</evidence>
<proteinExistence type="inferred from homology"/>
<dbReference type="GO" id="GO:0006308">
    <property type="term" value="P:DNA catabolic process"/>
    <property type="evidence" value="ECO:0007669"/>
    <property type="project" value="InterPro"/>
</dbReference>
<evidence type="ECO:0000256" key="5">
    <source>
        <dbReference type="PIRSR" id="PIRSR000988-1"/>
    </source>
</evidence>
<feature type="active site" evidence="5">
    <location>
        <position position="168"/>
    </location>
</feature>
<dbReference type="GO" id="GO:0005634">
    <property type="term" value="C:nucleus"/>
    <property type="evidence" value="ECO:0007669"/>
    <property type="project" value="TreeGrafter"/>
</dbReference>
<feature type="disulfide bond" description="Essential for enzymatic activity" evidence="6">
    <location>
        <begin position="206"/>
        <end position="241"/>
    </location>
</feature>
<dbReference type="AlphaFoldDB" id="A0A814G5U5"/>
<keyword evidence="4" id="KW-0255">Endonuclease</keyword>
<feature type="domain" description="Endonuclease/exonuclease/phosphatase" evidence="8">
    <location>
        <begin position="30"/>
        <end position="284"/>
    </location>
</feature>
<evidence type="ECO:0000256" key="6">
    <source>
        <dbReference type="PIRSR" id="PIRSR000988-2"/>
    </source>
</evidence>
<dbReference type="InterPro" id="IPR005135">
    <property type="entry name" value="Endo/exonuclease/phosphatase"/>
</dbReference>
<protein>
    <recommendedName>
        <fullName evidence="4">Deoxyribonuclease</fullName>
    </recommendedName>
</protein>
<feature type="active site" evidence="5">
    <location>
        <position position="109"/>
    </location>
</feature>
<dbReference type="PRINTS" id="PR00130">
    <property type="entry name" value="DNASEI"/>
</dbReference>
<dbReference type="SUPFAM" id="SSF56219">
    <property type="entry name" value="DNase I-like"/>
    <property type="match status" value="1"/>
</dbReference>
<gene>
    <name evidence="9" type="ORF">OXX778_LOCUS16063</name>
</gene>
<comment type="similarity">
    <text evidence="1 4">Belongs to the DNase I family.</text>
</comment>
<evidence type="ECO:0000259" key="8">
    <source>
        <dbReference type="Pfam" id="PF03372"/>
    </source>
</evidence>
<reference evidence="9" key="1">
    <citation type="submission" date="2021-02" db="EMBL/GenBank/DDBJ databases">
        <authorList>
            <person name="Nowell W R."/>
        </authorList>
    </citation>
    <scope>NUCLEOTIDE SEQUENCE</scope>
    <source>
        <strain evidence="9">Ploen Becks lab</strain>
    </source>
</reference>
<evidence type="ECO:0000256" key="1">
    <source>
        <dbReference type="ARBA" id="ARBA00007359"/>
    </source>
</evidence>